<dbReference type="EMBL" id="CAEX01000726">
    <property type="protein sequence ID" value="CCD18254.1"/>
    <property type="molecule type" value="Genomic_DNA"/>
</dbReference>
<name>F9WL67_TRYVY</name>
<dbReference type="VEuPathDB" id="TriTrypDB:TvY486_0009140"/>
<evidence type="ECO:0000313" key="2">
    <source>
        <dbReference type="Proteomes" id="UP000009027"/>
    </source>
</evidence>
<accession>F9WL67</accession>
<keyword evidence="2" id="KW-1185">Reference proteome</keyword>
<organism evidence="1 2">
    <name type="scientific">Trypanosoma vivax (strain Y486)</name>
    <dbReference type="NCBI Taxonomy" id="1055687"/>
    <lineage>
        <taxon>Eukaryota</taxon>
        <taxon>Discoba</taxon>
        <taxon>Euglenozoa</taxon>
        <taxon>Kinetoplastea</taxon>
        <taxon>Metakinetoplastina</taxon>
        <taxon>Trypanosomatida</taxon>
        <taxon>Trypanosomatidae</taxon>
        <taxon>Trypanosoma</taxon>
        <taxon>Duttonella</taxon>
    </lineage>
</organism>
<sequence>MAALPMLVAPRQQYLLGPATWSLPFAASPWRAMHGAALSLFNRFAHTQLRTRVEVGASLAVDQSQVDANVARGCAPCASRLFRTAGGVVASRLPSAGAVGVGHGARARCSSAGVNACCGVTGTGARRVCHKGKQGCATLVLRGARGTSVRVCLEVWRLWYDFHAAPECYFLVCPLAVPVLRCPLVLVARFIEQQAVGLPVGGLREGEQRTLIGRPVTGISDGSPLLRLLPPVLLLSLQRPSAVRSLFRGRA</sequence>
<protein>
    <submittedName>
        <fullName evidence="1">Uncharacterized protein</fullName>
    </submittedName>
</protein>
<dbReference type="Proteomes" id="UP000009027">
    <property type="component" value="Unassembled WGS sequence"/>
</dbReference>
<dbReference type="AlphaFoldDB" id="F9WL67"/>
<proteinExistence type="predicted"/>
<evidence type="ECO:0000313" key="1">
    <source>
        <dbReference type="EMBL" id="CCD18254.1"/>
    </source>
</evidence>
<gene>
    <name evidence="1" type="ORF">TvY486_0009140</name>
</gene>
<reference evidence="1 2" key="1">
    <citation type="journal article" date="2012" name="Proc. Natl. Acad. Sci. U.S.A.">
        <title>Antigenic diversity is generated by distinct evolutionary mechanisms in African trypanosome species.</title>
        <authorList>
            <person name="Jackson A.P."/>
            <person name="Berry A."/>
            <person name="Aslett M."/>
            <person name="Allison H.C."/>
            <person name="Burton P."/>
            <person name="Vavrova-Anderson J."/>
            <person name="Brown R."/>
            <person name="Browne H."/>
            <person name="Corton N."/>
            <person name="Hauser H."/>
            <person name="Gamble J."/>
            <person name="Gilderthorp R."/>
            <person name="Marcello L."/>
            <person name="McQuillan J."/>
            <person name="Otto T.D."/>
            <person name="Quail M.A."/>
            <person name="Sanders M.J."/>
            <person name="van Tonder A."/>
            <person name="Ginger M.L."/>
            <person name="Field M.C."/>
            <person name="Barry J.D."/>
            <person name="Hertz-Fowler C."/>
            <person name="Berriman M."/>
        </authorList>
    </citation>
    <scope>NUCLEOTIDE SEQUENCE</scope>
    <source>
        <strain evidence="1 2">Y486</strain>
    </source>
</reference>